<feature type="site" description="Transition state stabilizer" evidence="12">
    <location>
        <position position="64"/>
    </location>
</feature>
<feature type="binding site" evidence="10">
    <location>
        <position position="161"/>
    </location>
    <ligand>
        <name>substrate</name>
    </ligand>
</feature>
<accession>A0A804K5Q9</accession>
<name>A0A804K5Q9_MUSAM</name>
<dbReference type="GO" id="GO:0009505">
    <property type="term" value="C:plant-type cell wall"/>
    <property type="evidence" value="ECO:0000318"/>
    <property type="project" value="GO_Central"/>
</dbReference>
<dbReference type="PRINTS" id="PR00461">
    <property type="entry name" value="PLPEROXIDASE"/>
</dbReference>
<dbReference type="PROSITE" id="PS50873">
    <property type="entry name" value="PEROXIDASE_4"/>
    <property type="match status" value="1"/>
</dbReference>
<dbReference type="Pfam" id="PF00141">
    <property type="entry name" value="peroxidase"/>
    <property type="match status" value="1"/>
</dbReference>
<reference evidence="16" key="1">
    <citation type="submission" date="2021-03" db="EMBL/GenBank/DDBJ databases">
        <authorList>
            <consortium name="Genoscope - CEA"/>
            <person name="William W."/>
        </authorList>
    </citation>
    <scope>NUCLEOTIDE SEQUENCE</scope>
    <source>
        <strain evidence="16">Doubled-haploid Pahang</strain>
    </source>
</reference>
<dbReference type="PANTHER" id="PTHR31517:SF84">
    <property type="entry name" value="PEROXIDASE"/>
    <property type="match status" value="1"/>
</dbReference>
<comment type="cofactor">
    <cofactor evidence="11 14">
        <name>Ca(2+)</name>
        <dbReference type="ChEBI" id="CHEBI:29108"/>
    </cofactor>
    <text evidence="11 14">Binds 2 calcium ions per subunit.</text>
</comment>
<dbReference type="PRINTS" id="PR00458">
    <property type="entry name" value="PEROXIDASE"/>
</dbReference>
<evidence type="ECO:0000256" key="11">
    <source>
        <dbReference type="PIRSR" id="PIRSR600823-3"/>
    </source>
</evidence>
<feature type="binding site" evidence="11">
    <location>
        <position position="69"/>
    </location>
    <ligand>
        <name>Ca(2+)</name>
        <dbReference type="ChEBI" id="CHEBI:29108"/>
        <label>1</label>
    </ligand>
</feature>
<feature type="disulfide bond" evidence="13">
    <location>
        <begin position="37"/>
        <end position="116"/>
    </location>
</feature>
<comment type="cofactor">
    <cofactor evidence="14">
        <name>heme b</name>
        <dbReference type="ChEBI" id="CHEBI:60344"/>
    </cofactor>
    <text evidence="14">Binds 1 heme b (iron(II)-protoporphyrin IX) group per subunit.</text>
</comment>
<reference evidence="17" key="2">
    <citation type="submission" date="2021-05" db="UniProtKB">
        <authorList>
            <consortium name="EnsemblPlants"/>
        </authorList>
    </citation>
    <scope>IDENTIFICATION</scope>
    <source>
        <strain evidence="17">subsp. malaccensis</strain>
    </source>
</reference>
<keyword evidence="2 14" id="KW-0575">Peroxidase</keyword>
<dbReference type="PANTHER" id="PTHR31517">
    <property type="match status" value="1"/>
</dbReference>
<keyword evidence="9 14" id="KW-0376">Hydrogen peroxide</keyword>
<dbReference type="GO" id="GO:0020037">
    <property type="term" value="F:heme binding"/>
    <property type="evidence" value="ECO:0007669"/>
    <property type="project" value="UniProtKB-UniRule"/>
</dbReference>
<evidence type="ECO:0000256" key="5">
    <source>
        <dbReference type="ARBA" id="ARBA00022837"/>
    </source>
</evidence>
<dbReference type="InterPro" id="IPR000823">
    <property type="entry name" value="Peroxidase_pln"/>
</dbReference>
<dbReference type="InterPro" id="IPR033905">
    <property type="entry name" value="Secretory_peroxidase"/>
</dbReference>
<dbReference type="GO" id="GO:0042744">
    <property type="term" value="P:hydrogen peroxide catabolic process"/>
    <property type="evidence" value="ECO:0007669"/>
    <property type="project" value="UniProtKB-KW"/>
</dbReference>
<evidence type="ECO:0000256" key="10">
    <source>
        <dbReference type="PIRSR" id="PIRSR600823-2"/>
    </source>
</evidence>
<evidence type="ECO:0000256" key="3">
    <source>
        <dbReference type="ARBA" id="ARBA00022617"/>
    </source>
</evidence>
<dbReference type="InterPro" id="IPR002016">
    <property type="entry name" value="Haem_peroxidase"/>
</dbReference>
<feature type="signal peptide" evidence="14">
    <location>
        <begin position="1"/>
        <end position="26"/>
    </location>
</feature>
<evidence type="ECO:0000256" key="4">
    <source>
        <dbReference type="ARBA" id="ARBA00022723"/>
    </source>
</evidence>
<dbReference type="Proteomes" id="UP000012960">
    <property type="component" value="Unplaced"/>
</dbReference>
<evidence type="ECO:0000313" key="16">
    <source>
        <dbReference type="EMBL" id="CAG1831311.1"/>
    </source>
</evidence>
<dbReference type="InParanoid" id="A0A804K5Q9"/>
<proteinExistence type="inferred from homology"/>
<keyword evidence="7 14" id="KW-0408">Iron</keyword>
<sequence>MALRRGATPLAIVVALCLIAATRTEAQLRVGFYSRICPKPELIVKQEVEKAVRANPGIAAGLLRLHFRDRFVRCCDGSVLIDSTWRSTAEKDTLPDKSLRGFEVIDRAKRRLEAVCRGKVSCADILAFAARDSVVHKGFYQVPAGRRNVRISRAADVIDLPPPAFNLSPLTPFFTKKGLSQDDMITLSAAQLKRRCPLRSNSVVPMDSPSPFTFDTSYYRNLLVNRGLFTSDQTLTSTWATAAKVRQLAGNPMLFQRKFAAAMVKMGKIGVLTGRKGEIRRYCRRTN</sequence>
<keyword evidence="8 13" id="KW-1015">Disulfide bond</keyword>
<dbReference type="Gene3D" id="1.10.420.10">
    <property type="entry name" value="Peroxidase, domain 2"/>
    <property type="match status" value="1"/>
</dbReference>
<keyword evidence="14" id="KW-0732">Signal</keyword>
<protein>
    <recommendedName>
        <fullName evidence="14">Peroxidase</fullName>
        <ecNumber evidence="14">1.11.1.7</ecNumber>
    </recommendedName>
</protein>
<dbReference type="GO" id="GO:0004601">
    <property type="term" value="F:peroxidase activity"/>
    <property type="evidence" value="ECO:0000318"/>
    <property type="project" value="GO_Central"/>
</dbReference>
<comment type="similarity">
    <text evidence="14">Belongs to the peroxidase family. Classical plant (class III) peroxidase subfamily.</text>
</comment>
<keyword evidence="5 11" id="KW-0106">Calcium</keyword>
<evidence type="ECO:0000313" key="18">
    <source>
        <dbReference type="Proteomes" id="UP000012960"/>
    </source>
</evidence>
<feature type="binding site" evidence="11">
    <location>
        <position position="207"/>
    </location>
    <ligand>
        <name>Ca(2+)</name>
        <dbReference type="ChEBI" id="CHEBI:29108"/>
        <label>2</label>
    </ligand>
</feature>
<organism evidence="17 18">
    <name type="scientific">Musa acuminata subsp. malaccensis</name>
    <name type="common">Wild banana</name>
    <name type="synonym">Musa malaccensis</name>
    <dbReference type="NCBI Taxonomy" id="214687"/>
    <lineage>
        <taxon>Eukaryota</taxon>
        <taxon>Viridiplantae</taxon>
        <taxon>Streptophyta</taxon>
        <taxon>Embryophyta</taxon>
        <taxon>Tracheophyta</taxon>
        <taxon>Spermatophyta</taxon>
        <taxon>Magnoliopsida</taxon>
        <taxon>Liliopsida</taxon>
        <taxon>Zingiberales</taxon>
        <taxon>Musaceae</taxon>
        <taxon>Musa</taxon>
    </lineage>
</organism>
<dbReference type="GO" id="GO:0140825">
    <property type="term" value="F:lactoperoxidase activity"/>
    <property type="evidence" value="ECO:0007669"/>
    <property type="project" value="UniProtKB-EC"/>
</dbReference>
<dbReference type="EMBL" id="HG996472">
    <property type="protein sequence ID" value="CAG1831311.1"/>
    <property type="molecule type" value="Genomic_DNA"/>
</dbReference>
<dbReference type="SUPFAM" id="SSF48113">
    <property type="entry name" value="Heme-dependent peroxidases"/>
    <property type="match status" value="1"/>
</dbReference>
<feature type="domain" description="Plant heme peroxidase family profile" evidence="15">
    <location>
        <begin position="27"/>
        <end position="287"/>
    </location>
</feature>
<dbReference type="GO" id="GO:0005576">
    <property type="term" value="C:extracellular region"/>
    <property type="evidence" value="ECO:0007669"/>
    <property type="project" value="UniProtKB-SubCell"/>
</dbReference>
<dbReference type="EnsemblPlants" id="Ma08_t12150.1">
    <property type="protein sequence ID" value="Ma08_p12150.1"/>
    <property type="gene ID" value="Ma08_g12150"/>
</dbReference>
<feature type="binding site" evidence="11">
    <location>
        <position position="90"/>
    </location>
    <ligand>
        <name>Ca(2+)</name>
        <dbReference type="ChEBI" id="CHEBI:29108"/>
        <label>1</label>
    </ligand>
</feature>
<evidence type="ECO:0000313" key="17">
    <source>
        <dbReference type="EnsemblPlants" id="Ma08_p12150.1"/>
    </source>
</evidence>
<feature type="binding site" evidence="11">
    <location>
        <position position="76"/>
    </location>
    <ligand>
        <name>Ca(2+)</name>
        <dbReference type="ChEBI" id="CHEBI:29108"/>
        <label>1</label>
    </ligand>
</feature>
<comment type="subcellular location">
    <subcellularLocation>
        <location evidence="14">Secreted</location>
    </subcellularLocation>
</comment>
<feature type="chain" id="PRO_5034195812" description="Peroxidase" evidence="14">
    <location>
        <begin position="27"/>
        <end position="287"/>
    </location>
</feature>
<feature type="binding site" evidence="11">
    <location>
        <position position="72"/>
    </location>
    <ligand>
        <name>Ca(2+)</name>
        <dbReference type="ChEBI" id="CHEBI:29108"/>
        <label>1</label>
    </ligand>
</feature>
<feature type="binding site" evidence="11">
    <location>
        <position position="215"/>
    </location>
    <ligand>
        <name>Ca(2+)</name>
        <dbReference type="ChEBI" id="CHEBI:29108"/>
        <label>2</label>
    </ligand>
</feature>
<evidence type="ECO:0000256" key="13">
    <source>
        <dbReference type="PIRSR" id="PIRSR600823-5"/>
    </source>
</evidence>
<keyword evidence="4 11" id="KW-0479">Metal-binding</keyword>
<feature type="binding site" evidence="11">
    <location>
        <position position="78"/>
    </location>
    <ligand>
        <name>Ca(2+)</name>
        <dbReference type="ChEBI" id="CHEBI:29108"/>
        <label>1</label>
    </ligand>
</feature>
<comment type="function">
    <text evidence="14">Removal of H(2)O(2), oxidation of toxic reductants, biosynthesis and degradation of lignin, suberization, auxin catabolism, response to environmental stresses such as wounding, pathogen attack and oxidative stress.</text>
</comment>
<dbReference type="Gene3D" id="1.10.520.10">
    <property type="match status" value="1"/>
</dbReference>
<gene>
    <name evidence="16" type="ORF">GSMUA_345650.1</name>
</gene>
<dbReference type="AlphaFoldDB" id="A0A804K5Q9"/>
<evidence type="ECO:0000256" key="6">
    <source>
        <dbReference type="ARBA" id="ARBA00023002"/>
    </source>
</evidence>
<keyword evidence="14" id="KW-0964">Secreted</keyword>
<keyword evidence="3 14" id="KW-0349">Heme</keyword>
<evidence type="ECO:0000256" key="2">
    <source>
        <dbReference type="ARBA" id="ARBA00022559"/>
    </source>
</evidence>
<evidence type="ECO:0000259" key="15">
    <source>
        <dbReference type="PROSITE" id="PS50873"/>
    </source>
</evidence>
<dbReference type="InterPro" id="IPR010255">
    <property type="entry name" value="Haem_peroxidase_sf"/>
</dbReference>
<dbReference type="GO" id="GO:0046872">
    <property type="term" value="F:metal ion binding"/>
    <property type="evidence" value="ECO:0007669"/>
    <property type="project" value="UniProtKB-UniRule"/>
</dbReference>
<comment type="catalytic activity">
    <reaction evidence="1 14">
        <text>2 a phenolic donor + H2O2 = 2 a phenolic radical donor + 2 H2O</text>
        <dbReference type="Rhea" id="RHEA:56136"/>
        <dbReference type="ChEBI" id="CHEBI:15377"/>
        <dbReference type="ChEBI" id="CHEBI:16240"/>
        <dbReference type="ChEBI" id="CHEBI:139520"/>
        <dbReference type="ChEBI" id="CHEBI:139521"/>
        <dbReference type="EC" id="1.11.1.7"/>
    </reaction>
</comment>
<dbReference type="GO" id="GO:0006950">
    <property type="term" value="P:response to stress"/>
    <property type="evidence" value="ECO:0000318"/>
    <property type="project" value="GO_Central"/>
</dbReference>
<evidence type="ECO:0000256" key="8">
    <source>
        <dbReference type="ARBA" id="ARBA00023157"/>
    </source>
</evidence>
<evidence type="ECO:0000256" key="14">
    <source>
        <dbReference type="RuleBase" id="RU362060"/>
    </source>
</evidence>
<dbReference type="Gramene" id="Ma08_t12150.1">
    <property type="protein sequence ID" value="Ma08_p12150.1"/>
    <property type="gene ID" value="Ma08_g12150"/>
</dbReference>
<evidence type="ECO:0000256" key="1">
    <source>
        <dbReference type="ARBA" id="ARBA00000189"/>
    </source>
</evidence>
<evidence type="ECO:0000256" key="9">
    <source>
        <dbReference type="ARBA" id="ARBA00023324"/>
    </source>
</evidence>
<dbReference type="OMA" id="ANCRIAN"/>
<dbReference type="GO" id="GO:0006979">
    <property type="term" value="P:response to oxidative stress"/>
    <property type="evidence" value="ECO:0007669"/>
    <property type="project" value="UniProtKB-UniRule"/>
</dbReference>
<keyword evidence="18" id="KW-1185">Reference proteome</keyword>
<feature type="disulfide bond" evidence="13">
    <location>
        <begin position="122"/>
        <end position="283"/>
    </location>
</feature>
<evidence type="ECO:0000256" key="12">
    <source>
        <dbReference type="PIRSR" id="PIRSR600823-4"/>
    </source>
</evidence>
<dbReference type="CDD" id="cd00693">
    <property type="entry name" value="secretory_peroxidase"/>
    <property type="match status" value="1"/>
</dbReference>
<evidence type="ECO:0000256" key="7">
    <source>
        <dbReference type="ARBA" id="ARBA00023004"/>
    </source>
</evidence>
<dbReference type="EC" id="1.11.1.7" evidence="14"/>
<keyword evidence="6 14" id="KW-0560">Oxidoreductase</keyword>